<dbReference type="InterPro" id="IPR036047">
    <property type="entry name" value="F-box-like_dom_sf"/>
</dbReference>
<dbReference type="InterPro" id="IPR017451">
    <property type="entry name" value="F-box-assoc_interact_dom"/>
</dbReference>
<dbReference type="GeneID" id="104704147"/>
<evidence type="ECO:0000259" key="1">
    <source>
        <dbReference type="PROSITE" id="PS50181"/>
    </source>
</evidence>
<dbReference type="SUPFAM" id="SSF50965">
    <property type="entry name" value="Galactose oxidase, central domain"/>
    <property type="match status" value="1"/>
</dbReference>
<reference evidence="3" key="2">
    <citation type="submission" date="2025-08" db="UniProtKB">
        <authorList>
            <consortium name="RefSeq"/>
        </authorList>
    </citation>
    <scope>IDENTIFICATION</scope>
    <source>
        <tissue evidence="3">Leaf</tissue>
    </source>
</reference>
<protein>
    <submittedName>
        <fullName evidence="3">F-box only protein 15</fullName>
    </submittedName>
</protein>
<reference evidence="2" key="1">
    <citation type="journal article" date="2014" name="Nat. Commun.">
        <title>The emerging biofuel crop Camelina sativa retains a highly undifferentiated hexaploid genome structure.</title>
        <authorList>
            <person name="Kagale S."/>
            <person name="Koh C."/>
            <person name="Nixon J."/>
            <person name="Bollina V."/>
            <person name="Clarke W.E."/>
            <person name="Tuteja R."/>
            <person name="Spillane C."/>
            <person name="Robinson S.J."/>
            <person name="Links M.G."/>
            <person name="Clarke C."/>
            <person name="Higgins E.E."/>
            <person name="Huebert T."/>
            <person name="Sharpe A.G."/>
            <person name="Parkin I.A."/>
        </authorList>
    </citation>
    <scope>NUCLEOTIDE SEQUENCE [LARGE SCALE GENOMIC DNA]</scope>
    <source>
        <strain evidence="2">cv. DH55</strain>
    </source>
</reference>
<evidence type="ECO:0000313" key="2">
    <source>
        <dbReference type="Proteomes" id="UP000694864"/>
    </source>
</evidence>
<dbReference type="PROSITE" id="PS50181">
    <property type="entry name" value="FBOX"/>
    <property type="match status" value="1"/>
</dbReference>
<dbReference type="SUPFAM" id="SSF81383">
    <property type="entry name" value="F-box domain"/>
    <property type="match status" value="1"/>
</dbReference>
<dbReference type="InterPro" id="IPR050796">
    <property type="entry name" value="SCF_F-box_component"/>
</dbReference>
<dbReference type="NCBIfam" id="TIGR01640">
    <property type="entry name" value="F_box_assoc_1"/>
    <property type="match status" value="1"/>
</dbReference>
<dbReference type="Proteomes" id="UP000694864">
    <property type="component" value="Chromosome 1"/>
</dbReference>
<dbReference type="Gene3D" id="1.20.1280.50">
    <property type="match status" value="1"/>
</dbReference>
<dbReference type="PANTHER" id="PTHR31672">
    <property type="entry name" value="BNACNNG10540D PROTEIN"/>
    <property type="match status" value="1"/>
</dbReference>
<accession>A0ABM0SZX7</accession>
<dbReference type="InterPro" id="IPR011043">
    <property type="entry name" value="Gal_Oxase/kelch_b-propeller"/>
</dbReference>
<dbReference type="RefSeq" id="XP_010418583.1">
    <property type="nucleotide sequence ID" value="XM_010420281.1"/>
</dbReference>
<dbReference type="CDD" id="cd22157">
    <property type="entry name" value="F-box_AtFBW1-like"/>
    <property type="match status" value="1"/>
</dbReference>
<dbReference type="SMART" id="SM00256">
    <property type="entry name" value="FBOX"/>
    <property type="match status" value="1"/>
</dbReference>
<dbReference type="PANTHER" id="PTHR31672:SF13">
    <property type="entry name" value="F-BOX PROTEIN CPR30-LIKE"/>
    <property type="match status" value="1"/>
</dbReference>
<dbReference type="InterPro" id="IPR006527">
    <property type="entry name" value="F-box-assoc_dom_typ1"/>
</dbReference>
<feature type="domain" description="F-box" evidence="1">
    <location>
        <begin position="7"/>
        <end position="53"/>
    </location>
</feature>
<dbReference type="InterPro" id="IPR001810">
    <property type="entry name" value="F-box_dom"/>
</dbReference>
<keyword evidence="2" id="KW-1185">Reference proteome</keyword>
<dbReference type="Pfam" id="PF00646">
    <property type="entry name" value="F-box"/>
    <property type="match status" value="1"/>
</dbReference>
<proteinExistence type="predicted"/>
<dbReference type="Pfam" id="PF07734">
    <property type="entry name" value="FBA_1"/>
    <property type="match status" value="1"/>
</dbReference>
<evidence type="ECO:0000313" key="3">
    <source>
        <dbReference type="RefSeq" id="XP_010418583.1"/>
    </source>
</evidence>
<organism evidence="2 3">
    <name type="scientific">Camelina sativa</name>
    <name type="common">False flax</name>
    <name type="synonym">Myagrum sativum</name>
    <dbReference type="NCBI Taxonomy" id="90675"/>
    <lineage>
        <taxon>Eukaryota</taxon>
        <taxon>Viridiplantae</taxon>
        <taxon>Streptophyta</taxon>
        <taxon>Embryophyta</taxon>
        <taxon>Tracheophyta</taxon>
        <taxon>Spermatophyta</taxon>
        <taxon>Magnoliopsida</taxon>
        <taxon>eudicotyledons</taxon>
        <taxon>Gunneridae</taxon>
        <taxon>Pentapetalae</taxon>
        <taxon>rosids</taxon>
        <taxon>malvids</taxon>
        <taxon>Brassicales</taxon>
        <taxon>Brassicaceae</taxon>
        <taxon>Camelineae</taxon>
        <taxon>Camelina</taxon>
    </lineage>
</organism>
<sequence>MAQAPANRRVSSLPSELIEEILCRTPVESLLRFKTTCKQWYALLSSNTKFMQKQLDHHSHTSERFLRIDNDQSVQIMDLATRVLSNSPIPDVFLYPYPISYMVHCDGLMLCRCDDLNHGRDKYVRMAVWNPFLRKVKWIQPLVCYEKMERFGIGYNTASRDNYKILRYGYKKWFPRVKTCEIYEFKTDSWRGTEAEFDADVAVEWGSVSVKGNMYWIAAKKRHYFILSFDFSMETFKDICDCPPFWNCRRLGCFSGDRLSLLIQDGGEARDIKVWMTNKLSDEVVSLTNYFNVTSRPGLPRLQLNPYSTRPGYSIGKHRNIMAWSEGYVQEAGVWYTSIKFYEIDEDRVGEPTETGKHLQGDYHSPLVCSYVYVPSLIPVPEQ</sequence>
<gene>
    <name evidence="3" type="primary">LOC104704147</name>
</gene>
<name>A0ABM0SZX7_CAMSA</name>